<name>A0A643JWH8_9EURY</name>
<dbReference type="SUPFAM" id="SSF54593">
    <property type="entry name" value="Glyoxalase/Bleomycin resistance protein/Dihydroxybiphenyl dioxygenase"/>
    <property type="match status" value="1"/>
</dbReference>
<gene>
    <name evidence="2" type="ORF">Hfx1149_05800</name>
</gene>
<dbReference type="PROSITE" id="PS51819">
    <property type="entry name" value="VOC"/>
    <property type="match status" value="1"/>
</dbReference>
<evidence type="ECO:0000259" key="1">
    <source>
        <dbReference type="PROSITE" id="PS51819"/>
    </source>
</evidence>
<reference evidence="2" key="1">
    <citation type="submission" date="2019-09" db="EMBL/GenBank/DDBJ databases">
        <title>Genomic analysis of Haloferax sp. CBA1149.</title>
        <authorList>
            <person name="Roh S.W."/>
        </authorList>
    </citation>
    <scope>NUCLEOTIDE SEQUENCE</scope>
    <source>
        <strain evidence="2">CBA1149</strain>
    </source>
</reference>
<dbReference type="Gene3D" id="3.10.180.10">
    <property type="entry name" value="2,3-Dihydroxybiphenyl 1,2-Dioxygenase, domain 1"/>
    <property type="match status" value="1"/>
</dbReference>
<dbReference type="InterPro" id="IPR004360">
    <property type="entry name" value="Glyas_Fos-R_dOase_dom"/>
</dbReference>
<proteinExistence type="predicted"/>
<protein>
    <submittedName>
        <fullName evidence="2">VOC family protein</fullName>
    </submittedName>
</protein>
<dbReference type="Pfam" id="PF00903">
    <property type="entry name" value="Glyoxalase"/>
    <property type="match status" value="1"/>
</dbReference>
<evidence type="ECO:0000313" key="2">
    <source>
        <dbReference type="EMBL" id="KAB1187568.1"/>
    </source>
</evidence>
<comment type="caution">
    <text evidence="2">The sequence shown here is derived from an EMBL/GenBank/DDBJ whole genome shotgun (WGS) entry which is preliminary data.</text>
</comment>
<accession>A0A643JWH8</accession>
<dbReference type="RefSeq" id="WP_151136366.1">
    <property type="nucleotide sequence ID" value="NZ_VZUS01000001.1"/>
</dbReference>
<dbReference type="InterPro" id="IPR029068">
    <property type="entry name" value="Glyas_Bleomycin-R_OHBP_Dase"/>
</dbReference>
<dbReference type="InterPro" id="IPR037523">
    <property type="entry name" value="VOC_core"/>
</dbReference>
<organism evidence="2">
    <name type="scientific">Haloferax sp. CBA1149</name>
    <dbReference type="NCBI Taxonomy" id="2650753"/>
    <lineage>
        <taxon>Archaea</taxon>
        <taxon>Methanobacteriati</taxon>
        <taxon>Methanobacteriota</taxon>
        <taxon>Stenosarchaea group</taxon>
        <taxon>Halobacteria</taxon>
        <taxon>Halobacteriales</taxon>
        <taxon>Haloferacaceae</taxon>
        <taxon>Haloferax</taxon>
    </lineage>
</organism>
<feature type="domain" description="VOC" evidence="1">
    <location>
        <begin position="21"/>
        <end position="146"/>
    </location>
</feature>
<dbReference type="AlphaFoldDB" id="A0A643JWH8"/>
<sequence>MTDTSAPDFDGRPNGPGAARALGEFALRVEDLPAMRAFYRDVVGLGGPIGDYDTATFFGLGESHAGHEAVFVLFDRTAESGYEGIDQDTTTIDHFAFSIDPDDFDAEVERLREHGLDLDFAYHEWVEWRSLYFSDPEGNRVELVCFDPEGMEKNEQYE</sequence>
<dbReference type="EMBL" id="VZUS01000001">
    <property type="protein sequence ID" value="KAB1187568.1"/>
    <property type="molecule type" value="Genomic_DNA"/>
</dbReference>